<comment type="caution">
    <text evidence="7">The sequence shown here is derived from an EMBL/GenBank/DDBJ whole genome shotgun (WGS) entry which is preliminary data.</text>
</comment>
<dbReference type="AlphaFoldDB" id="A0A563DUN4"/>
<evidence type="ECO:0000259" key="6">
    <source>
        <dbReference type="Pfam" id="PF08546"/>
    </source>
</evidence>
<keyword evidence="8" id="KW-1185">Reference proteome</keyword>
<dbReference type="Pfam" id="PF08546">
    <property type="entry name" value="ApbA_C"/>
    <property type="match status" value="1"/>
</dbReference>
<dbReference type="Gene3D" id="1.10.1040.10">
    <property type="entry name" value="N-(1-d-carboxylethyl)-l-norvaline Dehydrogenase, domain 2"/>
    <property type="match status" value="1"/>
</dbReference>
<proteinExistence type="inferred from homology"/>
<dbReference type="InterPro" id="IPR013328">
    <property type="entry name" value="6PGD_dom2"/>
</dbReference>
<dbReference type="InterPro" id="IPR013332">
    <property type="entry name" value="KPR_N"/>
</dbReference>
<dbReference type="InterPro" id="IPR051402">
    <property type="entry name" value="KPR-Related"/>
</dbReference>
<dbReference type="RefSeq" id="WP_146319578.1">
    <property type="nucleotide sequence ID" value="NZ_VCQV01000034.1"/>
</dbReference>
<evidence type="ECO:0000313" key="7">
    <source>
        <dbReference type="EMBL" id="TWP33889.1"/>
    </source>
</evidence>
<dbReference type="GO" id="GO:0005737">
    <property type="term" value="C:cytoplasm"/>
    <property type="evidence" value="ECO:0007669"/>
    <property type="project" value="TreeGrafter"/>
</dbReference>
<keyword evidence="3 4" id="KW-0560">Oxidoreductase</keyword>
<dbReference type="Proteomes" id="UP000320244">
    <property type="component" value="Unassembled WGS sequence"/>
</dbReference>
<dbReference type="PANTHER" id="PTHR21708:SF26">
    <property type="entry name" value="2-DEHYDROPANTOATE 2-REDUCTASE"/>
    <property type="match status" value="1"/>
</dbReference>
<dbReference type="UniPathway" id="UPA00028">
    <property type="reaction ID" value="UER00004"/>
</dbReference>
<dbReference type="Gene3D" id="3.40.50.720">
    <property type="entry name" value="NAD(P)-binding Rossmann-like Domain"/>
    <property type="match status" value="1"/>
</dbReference>
<evidence type="ECO:0000313" key="8">
    <source>
        <dbReference type="Proteomes" id="UP000320244"/>
    </source>
</evidence>
<evidence type="ECO:0000256" key="2">
    <source>
        <dbReference type="ARBA" id="ARBA00022857"/>
    </source>
</evidence>
<dbReference type="EC" id="1.1.1.169" evidence="4"/>
<keyword evidence="4" id="KW-0566">Pantothenate biosynthesis</keyword>
<dbReference type="InterPro" id="IPR008927">
    <property type="entry name" value="6-PGluconate_DH-like_C_sf"/>
</dbReference>
<dbReference type="InterPro" id="IPR003710">
    <property type="entry name" value="ApbA"/>
</dbReference>
<dbReference type="EMBL" id="VCQV01000034">
    <property type="protein sequence ID" value="TWP33889.1"/>
    <property type="molecule type" value="Genomic_DNA"/>
</dbReference>
<comment type="pathway">
    <text evidence="4">Cofactor biosynthesis; (R)-pantothenate biosynthesis; (R)-pantoate from 3-methyl-2-oxobutanoate: step 2/2.</text>
</comment>
<dbReference type="GO" id="GO:0008677">
    <property type="term" value="F:2-dehydropantoate 2-reductase activity"/>
    <property type="evidence" value="ECO:0007669"/>
    <property type="project" value="UniProtKB-EC"/>
</dbReference>
<sequence length="293" mass="30465">MTSYAVLGPGGVGGLLAAVLAKHGHEVTCIAREETASWLQATGISLRSSLFGDWVVPIDAVATLDRPVDACFVAVKATALTDSLTRIPREAVGDALVVPFLNGVDHVALLRERYDPARVLPGVIHVESTRVSTGVIEHGSGFARISLASDSAPVERIDGVAGDLAAAGFEVIADSDETTILWNKLSFLATAALLTARYRATMGLVRTQHRDELQATAREVAAVSGACGGPGDAEHILGMFEGFNADGKTSMLRDLEAGRQMELDAIGGAVLRAAQAHGIPVPTVRALVAALAA</sequence>
<dbReference type="Pfam" id="PF02558">
    <property type="entry name" value="ApbA"/>
    <property type="match status" value="1"/>
</dbReference>
<dbReference type="OrthoDB" id="4186253at2"/>
<evidence type="ECO:0000256" key="1">
    <source>
        <dbReference type="ARBA" id="ARBA00007870"/>
    </source>
</evidence>
<feature type="domain" description="Ketopantoate reductase N-terminal" evidence="5">
    <location>
        <begin position="4"/>
        <end position="140"/>
    </location>
</feature>
<dbReference type="NCBIfam" id="TIGR00745">
    <property type="entry name" value="apbA_panE"/>
    <property type="match status" value="1"/>
</dbReference>
<name>A0A563DUN4_9MICO</name>
<dbReference type="SUPFAM" id="SSF51735">
    <property type="entry name" value="NAD(P)-binding Rossmann-fold domains"/>
    <property type="match status" value="1"/>
</dbReference>
<comment type="catalytic activity">
    <reaction evidence="4">
        <text>(R)-pantoate + NADP(+) = 2-dehydropantoate + NADPH + H(+)</text>
        <dbReference type="Rhea" id="RHEA:16233"/>
        <dbReference type="ChEBI" id="CHEBI:11561"/>
        <dbReference type="ChEBI" id="CHEBI:15378"/>
        <dbReference type="ChEBI" id="CHEBI:15980"/>
        <dbReference type="ChEBI" id="CHEBI:57783"/>
        <dbReference type="ChEBI" id="CHEBI:58349"/>
        <dbReference type="EC" id="1.1.1.169"/>
    </reaction>
</comment>
<organism evidence="7 8">
    <name type="scientific">Leekyejoonella antrihumi</name>
    <dbReference type="NCBI Taxonomy" id="1660198"/>
    <lineage>
        <taxon>Bacteria</taxon>
        <taxon>Bacillati</taxon>
        <taxon>Actinomycetota</taxon>
        <taxon>Actinomycetes</taxon>
        <taxon>Micrococcales</taxon>
        <taxon>Dermacoccaceae</taxon>
        <taxon>Leekyejoonella</taxon>
    </lineage>
</organism>
<comment type="similarity">
    <text evidence="1 4">Belongs to the ketopantoate reductase family.</text>
</comment>
<dbReference type="InterPro" id="IPR013752">
    <property type="entry name" value="KPA_reductase"/>
</dbReference>
<evidence type="ECO:0000259" key="5">
    <source>
        <dbReference type="Pfam" id="PF02558"/>
    </source>
</evidence>
<evidence type="ECO:0000256" key="4">
    <source>
        <dbReference type="RuleBase" id="RU362068"/>
    </source>
</evidence>
<dbReference type="GO" id="GO:0015940">
    <property type="term" value="P:pantothenate biosynthetic process"/>
    <property type="evidence" value="ECO:0007669"/>
    <property type="project" value="UniProtKB-UniPathway"/>
</dbReference>
<protein>
    <recommendedName>
        <fullName evidence="4">2-dehydropantoate 2-reductase</fullName>
        <ecNumber evidence="4">1.1.1.169</ecNumber>
    </recommendedName>
    <alternativeName>
        <fullName evidence="4">Ketopantoate reductase</fullName>
    </alternativeName>
</protein>
<dbReference type="InterPro" id="IPR036291">
    <property type="entry name" value="NAD(P)-bd_dom_sf"/>
</dbReference>
<reference evidence="7 8" key="1">
    <citation type="submission" date="2019-05" db="EMBL/GenBank/DDBJ databases">
        <authorList>
            <person name="Lee S.D."/>
        </authorList>
    </citation>
    <scope>NUCLEOTIDE SEQUENCE [LARGE SCALE GENOMIC DNA]</scope>
    <source>
        <strain evidence="7 8">C5-26</strain>
    </source>
</reference>
<comment type="function">
    <text evidence="4">Catalyzes the NADPH-dependent reduction of ketopantoate into pantoic acid.</text>
</comment>
<dbReference type="PANTHER" id="PTHR21708">
    <property type="entry name" value="PROBABLE 2-DEHYDROPANTOATE 2-REDUCTASE"/>
    <property type="match status" value="1"/>
</dbReference>
<keyword evidence="2 4" id="KW-0521">NADP</keyword>
<gene>
    <name evidence="7" type="ORF">FGL98_19450</name>
</gene>
<evidence type="ECO:0000256" key="3">
    <source>
        <dbReference type="ARBA" id="ARBA00023002"/>
    </source>
</evidence>
<accession>A0A563DUN4</accession>
<reference evidence="7 8" key="2">
    <citation type="submission" date="2019-08" db="EMBL/GenBank/DDBJ databases">
        <title>Jejuicoccus antrihumi gen. nov., sp. nov., a new member of the family Dermacoccaceae isolated from a cave.</title>
        <authorList>
            <person name="Schumann P."/>
            <person name="Kim I.S."/>
        </authorList>
    </citation>
    <scope>NUCLEOTIDE SEQUENCE [LARGE SCALE GENOMIC DNA]</scope>
    <source>
        <strain evidence="7 8">C5-26</strain>
    </source>
</reference>
<dbReference type="SUPFAM" id="SSF48179">
    <property type="entry name" value="6-phosphogluconate dehydrogenase C-terminal domain-like"/>
    <property type="match status" value="1"/>
</dbReference>
<feature type="domain" description="Ketopantoate reductase C-terminal" evidence="6">
    <location>
        <begin position="180"/>
        <end position="292"/>
    </location>
</feature>